<feature type="domain" description="DUF2470" evidence="2">
    <location>
        <begin position="173"/>
        <end position="242"/>
    </location>
</feature>
<proteinExistence type="predicted"/>
<dbReference type="Proteomes" id="UP001297272">
    <property type="component" value="Unassembled WGS sequence"/>
</dbReference>
<organism evidence="3 4">
    <name type="scientific">Tianweitania aestuarii</name>
    <dbReference type="NCBI Taxonomy" id="2814886"/>
    <lineage>
        <taxon>Bacteria</taxon>
        <taxon>Pseudomonadati</taxon>
        <taxon>Pseudomonadota</taxon>
        <taxon>Alphaproteobacteria</taxon>
        <taxon>Hyphomicrobiales</taxon>
        <taxon>Phyllobacteriaceae</taxon>
        <taxon>Tianweitania</taxon>
    </lineage>
</organism>
<name>A0ABS5RZP5_9HYPH</name>
<feature type="domain" description="Pyridoxamine 5'-phosphate oxidase N-terminal" evidence="1">
    <location>
        <begin position="21"/>
        <end position="141"/>
    </location>
</feature>
<dbReference type="Gene3D" id="3.20.180.10">
    <property type="entry name" value="PNP-oxidase-like"/>
    <property type="match status" value="1"/>
</dbReference>
<keyword evidence="4" id="KW-1185">Reference proteome</keyword>
<dbReference type="InterPro" id="IPR019595">
    <property type="entry name" value="DUF2470"/>
</dbReference>
<dbReference type="PANTHER" id="PTHR13343:SF17">
    <property type="entry name" value="CELLULAR REPRESSOR OF E1A-STIMULATED GENES, ISOFORM A"/>
    <property type="match status" value="1"/>
</dbReference>
<dbReference type="EMBL" id="JAFMNX010000002">
    <property type="protein sequence ID" value="MBS9721122.1"/>
    <property type="molecule type" value="Genomic_DNA"/>
</dbReference>
<dbReference type="PANTHER" id="PTHR13343">
    <property type="entry name" value="CREG1 PROTEIN"/>
    <property type="match status" value="1"/>
</dbReference>
<dbReference type="Pfam" id="PF10615">
    <property type="entry name" value="DUF2470"/>
    <property type="match status" value="1"/>
</dbReference>
<dbReference type="Pfam" id="PF01243">
    <property type="entry name" value="PNPOx_N"/>
    <property type="match status" value="1"/>
</dbReference>
<protein>
    <submittedName>
        <fullName evidence="3">HugZ family protein</fullName>
    </submittedName>
</protein>
<reference evidence="3 4" key="1">
    <citation type="submission" date="2021-03" db="EMBL/GenBank/DDBJ databases">
        <title>Tianweitania aestuarii sp. nov., isolated from a tidal flat.</title>
        <authorList>
            <person name="Park S."/>
            <person name="Yoon J.-H."/>
        </authorList>
    </citation>
    <scope>NUCLEOTIDE SEQUENCE [LARGE SCALE GENOMIC DNA]</scope>
    <source>
        <strain evidence="3 4">BSSL-BM11</strain>
    </source>
</reference>
<evidence type="ECO:0000259" key="1">
    <source>
        <dbReference type="Pfam" id="PF01243"/>
    </source>
</evidence>
<dbReference type="SUPFAM" id="SSF50475">
    <property type="entry name" value="FMN-binding split barrel"/>
    <property type="match status" value="1"/>
</dbReference>
<gene>
    <name evidence="3" type="ORF">JYU29_10530</name>
</gene>
<evidence type="ECO:0000313" key="4">
    <source>
        <dbReference type="Proteomes" id="UP001297272"/>
    </source>
</evidence>
<evidence type="ECO:0000259" key="2">
    <source>
        <dbReference type="Pfam" id="PF10615"/>
    </source>
</evidence>
<dbReference type="InterPro" id="IPR011576">
    <property type="entry name" value="Pyridox_Oxase_N"/>
</dbReference>
<dbReference type="InterPro" id="IPR012349">
    <property type="entry name" value="Split_barrel_FMN-bd"/>
</dbReference>
<evidence type="ECO:0000313" key="3">
    <source>
        <dbReference type="EMBL" id="MBS9721122.1"/>
    </source>
</evidence>
<accession>A0ABS5RZP5</accession>
<sequence length="260" mass="27989">MMAKPEHVLRPLDNEAVRLARTLMRTARFGALAVLDPSDGSPLVSRVAVATDCDGAPLLLVSGLSQHTQALQHDPRCSLLLGEPGKGDALAYPRLSLNCTAELVENEVDLARMSDRFLRHVPKAALYAALPDFRIYRCQPRSGSLNGGFGKAYRLEPADCLTAQAFSLAPFETPILEHMNEDHADAVALYAEKLAGQPAAKWSLTGIDPEGIDLAAGDLTARVWFDQRVETRQDARAALVALVAKAQDTASAAPEPPSKE</sequence>
<dbReference type="Gene3D" id="2.30.110.10">
    <property type="entry name" value="Electron Transport, Fmn-binding Protein, Chain A"/>
    <property type="match status" value="1"/>
</dbReference>
<dbReference type="InterPro" id="IPR037119">
    <property type="entry name" value="Haem_oxidase_HugZ-like_sf"/>
</dbReference>
<comment type="caution">
    <text evidence="3">The sequence shown here is derived from an EMBL/GenBank/DDBJ whole genome shotgun (WGS) entry which is preliminary data.</text>
</comment>